<feature type="transmembrane region" description="Helical" evidence="1">
    <location>
        <begin position="46"/>
        <end position="70"/>
    </location>
</feature>
<evidence type="ECO:0000313" key="3">
    <source>
        <dbReference type="Proteomes" id="UP000767291"/>
    </source>
</evidence>
<keyword evidence="1" id="KW-1133">Transmembrane helix</keyword>
<dbReference type="Proteomes" id="UP000767291">
    <property type="component" value="Unassembled WGS sequence"/>
</dbReference>
<name>A0ABS4EEF4_9FIRM</name>
<evidence type="ECO:0000256" key="1">
    <source>
        <dbReference type="SAM" id="Phobius"/>
    </source>
</evidence>
<sequence>MDGKKRREILRALSLISQLGLTIVVCIVGCTLVGRYLDAKFNTSPILTIIFLLLGIGGAFSSSYKTLIVFTKRK</sequence>
<protein>
    <submittedName>
        <fullName evidence="2">F0F1-type ATP synthase assembly protein I</fullName>
    </submittedName>
</protein>
<reference evidence="2 3" key="1">
    <citation type="submission" date="2021-03" db="EMBL/GenBank/DDBJ databases">
        <title>Genomic Encyclopedia of Type Strains, Phase IV (KMG-IV): sequencing the most valuable type-strain genomes for metagenomic binning, comparative biology and taxonomic classification.</title>
        <authorList>
            <person name="Goeker M."/>
        </authorList>
    </citation>
    <scope>NUCLEOTIDE SEQUENCE [LARGE SCALE GENOMIC DNA]</scope>
    <source>
        <strain evidence="2 3">DSM 1289</strain>
    </source>
</reference>
<comment type="caution">
    <text evidence="2">The sequence shown here is derived from an EMBL/GenBank/DDBJ whole genome shotgun (WGS) entry which is preliminary data.</text>
</comment>
<dbReference type="Pfam" id="PF09527">
    <property type="entry name" value="ATPase_gene1"/>
    <property type="match status" value="1"/>
</dbReference>
<feature type="transmembrane region" description="Helical" evidence="1">
    <location>
        <begin position="12"/>
        <end position="34"/>
    </location>
</feature>
<evidence type="ECO:0000313" key="2">
    <source>
        <dbReference type="EMBL" id="MBP1856327.1"/>
    </source>
</evidence>
<keyword evidence="1" id="KW-0812">Transmembrane</keyword>
<dbReference type="RefSeq" id="WP_209457654.1">
    <property type="nucleotide sequence ID" value="NZ_BAAACS010000005.1"/>
</dbReference>
<gene>
    <name evidence="2" type="ORF">J2Z43_002779</name>
</gene>
<accession>A0ABS4EEF4</accession>
<keyword evidence="3" id="KW-1185">Reference proteome</keyword>
<organism evidence="2 3">
    <name type="scientific">Metaclostridioides mangenotii</name>
    <dbReference type="NCBI Taxonomy" id="1540"/>
    <lineage>
        <taxon>Bacteria</taxon>
        <taxon>Bacillati</taxon>
        <taxon>Bacillota</taxon>
        <taxon>Clostridia</taxon>
        <taxon>Peptostreptococcales</taxon>
        <taxon>Peptostreptococcaceae</taxon>
        <taxon>Metaclostridioides</taxon>
    </lineage>
</organism>
<dbReference type="InterPro" id="IPR032820">
    <property type="entry name" value="ATPase_put"/>
</dbReference>
<dbReference type="EMBL" id="JAGGJX010000008">
    <property type="protein sequence ID" value="MBP1856327.1"/>
    <property type="molecule type" value="Genomic_DNA"/>
</dbReference>
<keyword evidence="1" id="KW-0472">Membrane</keyword>
<proteinExistence type="predicted"/>